<sequence length="68" mass="8363">MENMEDQSLESTVFIQEENHNHMAVFKLQKAYKSFRTRRKLPEYAILLEQIWWKLLDFVELKQLDTFL</sequence>
<proteinExistence type="predicted"/>
<comment type="caution">
    <text evidence="1">The sequence shown here is derived from an EMBL/GenBank/DDBJ whole genome shotgun (WGS) entry which is preliminary data.</text>
</comment>
<evidence type="ECO:0000313" key="2">
    <source>
        <dbReference type="Proteomes" id="UP001177021"/>
    </source>
</evidence>
<dbReference type="EMBL" id="CASHSV030000206">
    <property type="protein sequence ID" value="CAJ2654738.1"/>
    <property type="molecule type" value="Genomic_DNA"/>
</dbReference>
<name>A0ACB0KG54_TRIPR</name>
<accession>A0ACB0KG54</accession>
<gene>
    <name evidence="1" type="ORF">MILVUS5_LOCUS21820</name>
</gene>
<evidence type="ECO:0000313" key="1">
    <source>
        <dbReference type="EMBL" id="CAJ2654738.1"/>
    </source>
</evidence>
<reference evidence="1" key="1">
    <citation type="submission" date="2023-10" db="EMBL/GenBank/DDBJ databases">
        <authorList>
            <person name="Rodriguez Cubillos JULIANA M."/>
            <person name="De Vega J."/>
        </authorList>
    </citation>
    <scope>NUCLEOTIDE SEQUENCE</scope>
</reference>
<keyword evidence="2" id="KW-1185">Reference proteome</keyword>
<protein>
    <submittedName>
        <fullName evidence="1">Uncharacterized protein</fullName>
    </submittedName>
</protein>
<organism evidence="1 2">
    <name type="scientific">Trifolium pratense</name>
    <name type="common">Red clover</name>
    <dbReference type="NCBI Taxonomy" id="57577"/>
    <lineage>
        <taxon>Eukaryota</taxon>
        <taxon>Viridiplantae</taxon>
        <taxon>Streptophyta</taxon>
        <taxon>Embryophyta</taxon>
        <taxon>Tracheophyta</taxon>
        <taxon>Spermatophyta</taxon>
        <taxon>Magnoliopsida</taxon>
        <taxon>eudicotyledons</taxon>
        <taxon>Gunneridae</taxon>
        <taxon>Pentapetalae</taxon>
        <taxon>rosids</taxon>
        <taxon>fabids</taxon>
        <taxon>Fabales</taxon>
        <taxon>Fabaceae</taxon>
        <taxon>Papilionoideae</taxon>
        <taxon>50 kb inversion clade</taxon>
        <taxon>NPAAA clade</taxon>
        <taxon>Hologalegina</taxon>
        <taxon>IRL clade</taxon>
        <taxon>Trifolieae</taxon>
        <taxon>Trifolium</taxon>
    </lineage>
</organism>
<dbReference type="Proteomes" id="UP001177021">
    <property type="component" value="Unassembled WGS sequence"/>
</dbReference>